<dbReference type="InterPro" id="IPR010255">
    <property type="entry name" value="Haem_peroxidase_sf"/>
</dbReference>
<evidence type="ECO:0000313" key="3">
    <source>
        <dbReference type="Proteomes" id="UP000288716"/>
    </source>
</evidence>
<accession>A0A443RU56</accession>
<keyword evidence="1" id="KW-0575">Peroxidase</keyword>
<dbReference type="PANTHER" id="PTHR11475:SF143">
    <property type="entry name" value="PUTATIVE-RELATED"/>
    <property type="match status" value="1"/>
</dbReference>
<dbReference type="SUPFAM" id="SSF48113">
    <property type="entry name" value="Heme-dependent peroxidases"/>
    <property type="match status" value="1"/>
</dbReference>
<keyword evidence="3" id="KW-1185">Reference proteome</keyword>
<feature type="non-terminal residue" evidence="2">
    <location>
        <position position="125"/>
    </location>
</feature>
<dbReference type="VEuPathDB" id="VectorBase:LDEU013173"/>
<dbReference type="Proteomes" id="UP000288716">
    <property type="component" value="Unassembled WGS sequence"/>
</dbReference>
<dbReference type="Gene3D" id="1.10.640.10">
    <property type="entry name" value="Haem peroxidase domain superfamily, animal type"/>
    <property type="match status" value="1"/>
</dbReference>
<sequence length="125" mass="14682">MENEPCCVGNNFTYTDKCAAIAISENDMYRSFPDNFQCMNFIRSDRCYEENMKTHRPQNDRTPFIDAGFIYGTNEEENDAIRLRKNGLLKSEFKKNKRSEFMIDDGANDVALCGYVRRKFYPNEK</sequence>
<dbReference type="GO" id="GO:0006979">
    <property type="term" value="P:response to oxidative stress"/>
    <property type="evidence" value="ECO:0007669"/>
    <property type="project" value="InterPro"/>
</dbReference>
<comment type="caution">
    <text evidence="2">The sequence shown here is derived from an EMBL/GenBank/DDBJ whole genome shotgun (WGS) entry which is preliminary data.</text>
</comment>
<gene>
    <name evidence="2" type="ORF">B4U80_12400</name>
</gene>
<proteinExistence type="predicted"/>
<dbReference type="PROSITE" id="PS50292">
    <property type="entry name" value="PEROXIDASE_3"/>
    <property type="match status" value="1"/>
</dbReference>
<dbReference type="InterPro" id="IPR037120">
    <property type="entry name" value="Haem_peroxidase_sf_animal"/>
</dbReference>
<dbReference type="EMBL" id="NCKV01033129">
    <property type="protein sequence ID" value="RWS18867.1"/>
    <property type="molecule type" value="Genomic_DNA"/>
</dbReference>
<dbReference type="AlphaFoldDB" id="A0A443RU56"/>
<keyword evidence="1" id="KW-0560">Oxidoreductase</keyword>
<dbReference type="OrthoDB" id="823504at2759"/>
<dbReference type="GO" id="GO:0004601">
    <property type="term" value="F:peroxidase activity"/>
    <property type="evidence" value="ECO:0007669"/>
    <property type="project" value="UniProtKB-KW"/>
</dbReference>
<name>A0A443RU56_9ACAR</name>
<reference evidence="2 3" key="1">
    <citation type="journal article" date="2018" name="Gigascience">
        <title>Genomes of trombidid mites reveal novel predicted allergens and laterally-transferred genes associated with secondary metabolism.</title>
        <authorList>
            <person name="Dong X."/>
            <person name="Chaisiri K."/>
            <person name="Xia D."/>
            <person name="Armstrong S.D."/>
            <person name="Fang Y."/>
            <person name="Donnelly M.J."/>
            <person name="Kadowaki T."/>
            <person name="McGarry J.W."/>
            <person name="Darby A.C."/>
            <person name="Makepeace B.L."/>
        </authorList>
    </citation>
    <scope>NUCLEOTIDE SEQUENCE [LARGE SCALE GENOMIC DNA]</scope>
    <source>
        <strain evidence="2">UoL-UT</strain>
    </source>
</reference>
<evidence type="ECO:0000256" key="1">
    <source>
        <dbReference type="ARBA" id="ARBA00022559"/>
    </source>
</evidence>
<dbReference type="Pfam" id="PF03098">
    <property type="entry name" value="An_peroxidase"/>
    <property type="match status" value="1"/>
</dbReference>
<organism evidence="2 3">
    <name type="scientific">Leptotrombidium deliense</name>
    <dbReference type="NCBI Taxonomy" id="299467"/>
    <lineage>
        <taxon>Eukaryota</taxon>
        <taxon>Metazoa</taxon>
        <taxon>Ecdysozoa</taxon>
        <taxon>Arthropoda</taxon>
        <taxon>Chelicerata</taxon>
        <taxon>Arachnida</taxon>
        <taxon>Acari</taxon>
        <taxon>Acariformes</taxon>
        <taxon>Trombidiformes</taxon>
        <taxon>Prostigmata</taxon>
        <taxon>Anystina</taxon>
        <taxon>Parasitengona</taxon>
        <taxon>Trombiculoidea</taxon>
        <taxon>Trombiculidae</taxon>
        <taxon>Leptotrombidium</taxon>
    </lineage>
</organism>
<dbReference type="PANTHER" id="PTHR11475">
    <property type="entry name" value="OXIDASE/PEROXIDASE"/>
    <property type="match status" value="1"/>
</dbReference>
<protein>
    <submittedName>
        <fullName evidence="2">Uncharacterized protein</fullName>
    </submittedName>
</protein>
<dbReference type="GO" id="GO:0020037">
    <property type="term" value="F:heme binding"/>
    <property type="evidence" value="ECO:0007669"/>
    <property type="project" value="InterPro"/>
</dbReference>
<evidence type="ECO:0000313" key="2">
    <source>
        <dbReference type="EMBL" id="RWS18867.1"/>
    </source>
</evidence>
<dbReference type="InterPro" id="IPR019791">
    <property type="entry name" value="Haem_peroxidase_animal"/>
</dbReference>